<evidence type="ECO:0000256" key="1">
    <source>
        <dbReference type="SAM" id="Phobius"/>
    </source>
</evidence>
<dbReference type="AlphaFoldDB" id="A0A484PXT2"/>
<gene>
    <name evidence="4" type="ORF">ANK1_3876</name>
    <name evidence="5" type="ORF">ANK2_3877</name>
</gene>
<dbReference type="InterPro" id="IPR032623">
    <property type="entry name" value="FecR_N"/>
</dbReference>
<evidence type="ECO:0000259" key="3">
    <source>
        <dbReference type="Pfam" id="PF16220"/>
    </source>
</evidence>
<dbReference type="PIRSF" id="PIRSF018266">
    <property type="entry name" value="FecR"/>
    <property type="match status" value="1"/>
</dbReference>
<dbReference type="Pfam" id="PF04773">
    <property type="entry name" value="FecR"/>
    <property type="match status" value="1"/>
</dbReference>
<dbReference type="Gene3D" id="2.60.120.1440">
    <property type="match status" value="1"/>
</dbReference>
<evidence type="ECO:0000313" key="5">
    <source>
        <dbReference type="EMBL" id="VFR60110.1"/>
    </source>
</evidence>
<dbReference type="InterPro" id="IPR012373">
    <property type="entry name" value="Ferrdict_sens_TM"/>
</dbReference>
<protein>
    <submittedName>
        <fullName evidence="4">Fe2+-dicitrate sensor, membrane component</fullName>
    </submittedName>
</protein>
<organism evidence="4">
    <name type="scientific">plant metagenome</name>
    <dbReference type="NCBI Taxonomy" id="1297885"/>
    <lineage>
        <taxon>unclassified sequences</taxon>
        <taxon>metagenomes</taxon>
        <taxon>organismal metagenomes</taxon>
    </lineage>
</organism>
<dbReference type="PANTHER" id="PTHR30273:SF2">
    <property type="entry name" value="PROTEIN FECR"/>
    <property type="match status" value="1"/>
</dbReference>
<dbReference type="InterPro" id="IPR006860">
    <property type="entry name" value="FecR"/>
</dbReference>
<keyword evidence="1" id="KW-1133">Transmembrane helix</keyword>
<dbReference type="GO" id="GO:0016989">
    <property type="term" value="F:sigma factor antagonist activity"/>
    <property type="evidence" value="ECO:0007669"/>
    <property type="project" value="TreeGrafter"/>
</dbReference>
<feature type="domain" description="FecR N-terminal" evidence="3">
    <location>
        <begin position="20"/>
        <end position="62"/>
    </location>
</feature>
<sequence>MTDAADVSAAKDEDPLATRAAQWLVLLTDDDGDARARAQRGYEAWKREDPRHAAAAADMERMLGRLDGVRRDASRSAARAALQASDAAFHKRRRARRGIVALGLALALCLPAWLALQAWPVGYLMADLRSPAGQWRTQTLSDGTAVTLNSGSAVNVRFDAERRSLELVQGELLVDVAKDAQRPFLVSTVHGTIRALGTRFVVSRHAEFTELSMIESRAGVQTAAQREAGSLPELEVAQGQRVRIGADGLGPVESIDAGSLSDAWRHHQLVVSDRPLAAVLEELARHHRGSLRYAADDLVGRRVSAVLPLDDTRQALRLLQAQFPELRVRTLSPWLVWVDRQPAGEP</sequence>
<feature type="transmembrane region" description="Helical" evidence="1">
    <location>
        <begin position="99"/>
        <end position="119"/>
    </location>
</feature>
<evidence type="ECO:0000259" key="2">
    <source>
        <dbReference type="Pfam" id="PF04773"/>
    </source>
</evidence>
<dbReference type="EMBL" id="CAADIA010000006">
    <property type="protein sequence ID" value="VFR31224.1"/>
    <property type="molecule type" value="Genomic_DNA"/>
</dbReference>
<keyword evidence="1" id="KW-0812">Transmembrane</keyword>
<dbReference type="PANTHER" id="PTHR30273">
    <property type="entry name" value="PERIPLASMIC SIGNAL SENSOR AND SIGMA FACTOR ACTIVATOR FECR-RELATED"/>
    <property type="match status" value="1"/>
</dbReference>
<keyword evidence="1" id="KW-0472">Membrane</keyword>
<evidence type="ECO:0000313" key="4">
    <source>
        <dbReference type="EMBL" id="VFR31224.1"/>
    </source>
</evidence>
<dbReference type="Pfam" id="PF16220">
    <property type="entry name" value="DUF4880"/>
    <property type="match status" value="1"/>
</dbReference>
<feature type="domain" description="FecR protein" evidence="2">
    <location>
        <begin position="127"/>
        <end position="215"/>
    </location>
</feature>
<reference evidence="4" key="1">
    <citation type="submission" date="2019-03" db="EMBL/GenBank/DDBJ databases">
        <authorList>
            <person name="Danneels B."/>
        </authorList>
    </citation>
    <scope>NUCLEOTIDE SEQUENCE</scope>
</reference>
<proteinExistence type="predicted"/>
<accession>A0A484PXT2</accession>
<name>A0A484PXT2_9ZZZZ</name>
<dbReference type="EMBL" id="CAADIF010000005">
    <property type="protein sequence ID" value="VFR60110.1"/>
    <property type="molecule type" value="Genomic_DNA"/>
</dbReference>